<dbReference type="Proteomes" id="UP000318138">
    <property type="component" value="Chromosome"/>
</dbReference>
<evidence type="ECO:0000256" key="6">
    <source>
        <dbReference type="ARBA" id="ARBA00022617"/>
    </source>
</evidence>
<evidence type="ECO:0000256" key="5">
    <source>
        <dbReference type="ARBA" id="ARBA00018859"/>
    </source>
</evidence>
<dbReference type="GO" id="GO:0046872">
    <property type="term" value="F:metal ion binding"/>
    <property type="evidence" value="ECO:0007669"/>
    <property type="project" value="UniProtKB-KW"/>
</dbReference>
<dbReference type="Gene3D" id="3.90.440.10">
    <property type="entry name" value="Nitric Oxide Synthase,Heme Domain,Chain A domain 2"/>
    <property type="match status" value="1"/>
</dbReference>
<dbReference type="InterPro" id="IPR044943">
    <property type="entry name" value="NOS_dom_1"/>
</dbReference>
<dbReference type="CDD" id="cd00575">
    <property type="entry name" value="NOS_oxygenase"/>
    <property type="match status" value="1"/>
</dbReference>
<dbReference type="GO" id="GO:0020037">
    <property type="term" value="F:heme binding"/>
    <property type="evidence" value="ECO:0007669"/>
    <property type="project" value="InterPro"/>
</dbReference>
<evidence type="ECO:0000256" key="1">
    <source>
        <dbReference type="ARBA" id="ARBA00001971"/>
    </source>
</evidence>
<organism evidence="14 15">
    <name type="scientific">Paenalkalicoccus suaedae</name>
    <dbReference type="NCBI Taxonomy" id="2592382"/>
    <lineage>
        <taxon>Bacteria</taxon>
        <taxon>Bacillati</taxon>
        <taxon>Bacillota</taxon>
        <taxon>Bacilli</taxon>
        <taxon>Bacillales</taxon>
        <taxon>Bacillaceae</taxon>
        <taxon>Paenalkalicoccus</taxon>
    </lineage>
</organism>
<dbReference type="KEGG" id="psua:FLK61_27705"/>
<keyword evidence="15" id="KW-1185">Reference proteome</keyword>
<dbReference type="Gene3D" id="3.90.340.10">
    <property type="entry name" value="Nitric Oxide Synthase, Chain A, domain 1"/>
    <property type="match status" value="1"/>
</dbReference>
<evidence type="ECO:0000256" key="3">
    <source>
        <dbReference type="ARBA" id="ARBA00005411"/>
    </source>
</evidence>
<evidence type="ECO:0000256" key="8">
    <source>
        <dbReference type="ARBA" id="ARBA00023002"/>
    </source>
</evidence>
<dbReference type="GO" id="GO:0004517">
    <property type="term" value="F:nitric-oxide synthase activity"/>
    <property type="evidence" value="ECO:0007669"/>
    <property type="project" value="InterPro"/>
</dbReference>
<evidence type="ECO:0000256" key="4">
    <source>
        <dbReference type="ARBA" id="ARBA00012735"/>
    </source>
</evidence>
<evidence type="ECO:0000256" key="10">
    <source>
        <dbReference type="ARBA" id="ARBA00048713"/>
    </source>
</evidence>
<proteinExistence type="inferred from homology"/>
<evidence type="ECO:0000313" key="15">
    <source>
        <dbReference type="Proteomes" id="UP000318138"/>
    </source>
</evidence>
<dbReference type="Pfam" id="PF02898">
    <property type="entry name" value="NO_synthase"/>
    <property type="match status" value="1"/>
</dbReference>
<reference evidence="15" key="1">
    <citation type="submission" date="2019-07" db="EMBL/GenBank/DDBJ databases">
        <title>Bacillus alkalisoli sp. nov. isolated from saline soil.</title>
        <authorList>
            <person name="Sun J.-Q."/>
            <person name="Xu L."/>
        </authorList>
    </citation>
    <scope>NUCLEOTIDE SEQUENCE [LARGE SCALE GENOMIC DNA]</scope>
    <source>
        <strain evidence="15">M4U3P1</strain>
    </source>
</reference>
<dbReference type="InterPro" id="IPR004030">
    <property type="entry name" value="NOS_N"/>
</dbReference>
<dbReference type="InterPro" id="IPR044944">
    <property type="entry name" value="NOS_dom_3"/>
</dbReference>
<comment type="cofactor">
    <cofactor evidence="1 11 12">
        <name>heme</name>
        <dbReference type="ChEBI" id="CHEBI:30413"/>
    </cofactor>
</comment>
<comment type="miscellaneous">
    <text evidence="11">This protein is similar to the oxygenase domain of eukaryotic nitric oxide synthases but lacks the reductase domain which, in eukaryotes, is responsible for transfer of electrons to the ferric heme during nitric oxide synthesis.</text>
</comment>
<keyword evidence="8 11" id="KW-0560">Oxidoreductase</keyword>
<comment type="similarity">
    <text evidence="3 11">Belongs to the NOS family. Bacterial NOS oxygenase subfamily.</text>
</comment>
<dbReference type="PANTHER" id="PTHR43410:SF1">
    <property type="entry name" value="NITRIC OXIDE SYNTHASE"/>
    <property type="match status" value="1"/>
</dbReference>
<keyword evidence="7 11" id="KW-0479">Metal-binding</keyword>
<comment type="function">
    <text evidence="2 11">Catalyzes the production of nitric oxide.</text>
</comment>
<comment type="catalytic activity">
    <reaction evidence="10">
        <text>3 reduced [flavodoxin] + 2 L-arginine + 4 O2 = 3 oxidized [flavodoxin] + 2 L-citrulline + 2 nitric oxide + 4 H2O + 5 H(+)</text>
        <dbReference type="Rhea" id="RHEA:52324"/>
        <dbReference type="Rhea" id="RHEA-COMP:10622"/>
        <dbReference type="Rhea" id="RHEA-COMP:10623"/>
        <dbReference type="ChEBI" id="CHEBI:15377"/>
        <dbReference type="ChEBI" id="CHEBI:15378"/>
        <dbReference type="ChEBI" id="CHEBI:15379"/>
        <dbReference type="ChEBI" id="CHEBI:16480"/>
        <dbReference type="ChEBI" id="CHEBI:32682"/>
        <dbReference type="ChEBI" id="CHEBI:57618"/>
        <dbReference type="ChEBI" id="CHEBI:57743"/>
        <dbReference type="ChEBI" id="CHEBI:58210"/>
        <dbReference type="EC" id="1.14.14.47"/>
    </reaction>
</comment>
<dbReference type="GO" id="GO:0006809">
    <property type="term" value="P:nitric oxide biosynthetic process"/>
    <property type="evidence" value="ECO:0007669"/>
    <property type="project" value="InterPro"/>
</dbReference>
<evidence type="ECO:0000256" key="7">
    <source>
        <dbReference type="ARBA" id="ARBA00022723"/>
    </source>
</evidence>
<dbReference type="EC" id="1.14.14.47" evidence="4 11"/>
<dbReference type="EMBL" id="CP041372">
    <property type="protein sequence ID" value="QKS70539.1"/>
    <property type="molecule type" value="Genomic_DNA"/>
</dbReference>
<sequence>MSLQEQAASFISTCYQELGIDATTLGDRLQQVKVEIEETGTYTHTYEELVHGAKMAWRNSNKCIGRLFWETMNVFDAREVKEESEVFNTLKNHMTFATNEGRIRPTITVFAPEKDGKAPVRVINHQLARYAGYEHPDGTVIGDPDSIAFTKLCQDLGWQGKGSAFDLLPIVIKLDSTLVLQEFESDIVLEVPFEHPEEPSFKELDLKWYAVPAISDMQLEIGGITYPTAPFNGWYMGTEIGARNLADSFRYDKLKEVAEVFHLDTSKTSALWKDRALVELNRAVLHSFQENRVSIVDHHTAAEQFRKFQQREERAEREVTGDWTWLIPPVSPAATHIFHQGFKNEEKSPNFFYQDKLYDESGKMKE</sequence>
<dbReference type="RefSeq" id="WP_176008575.1">
    <property type="nucleotide sequence ID" value="NZ_CP041372.2"/>
</dbReference>
<gene>
    <name evidence="14" type="ORF">FLK61_27705</name>
</gene>
<dbReference type="InterPro" id="IPR044940">
    <property type="entry name" value="NOS_dom_2"/>
</dbReference>
<keyword evidence="6 11" id="KW-0349">Heme</keyword>
<accession>A0A859FB94</accession>
<dbReference type="InterPro" id="IPR036119">
    <property type="entry name" value="NOS_N_sf"/>
</dbReference>
<evidence type="ECO:0000256" key="9">
    <source>
        <dbReference type="ARBA" id="ARBA00023004"/>
    </source>
</evidence>
<name>A0A859FB94_9BACI</name>
<dbReference type="PIRSF" id="PIRSF037219">
    <property type="entry name" value="NOS_oxygenase"/>
    <property type="match status" value="1"/>
</dbReference>
<feature type="domain" description="Nitric oxide synthase (NOS)" evidence="13">
    <location>
        <begin position="3"/>
        <end position="358"/>
    </location>
</feature>
<dbReference type="SUPFAM" id="SSF56512">
    <property type="entry name" value="Nitric oxide (NO) synthase oxygenase domain"/>
    <property type="match status" value="1"/>
</dbReference>
<dbReference type="PANTHER" id="PTHR43410">
    <property type="entry name" value="NITRIC OXIDE SYNTHASE OXYGENASE"/>
    <property type="match status" value="1"/>
</dbReference>
<dbReference type="AlphaFoldDB" id="A0A859FB94"/>
<dbReference type="Gene3D" id="3.90.1230.10">
    <property type="entry name" value="Nitric Oxide Synthase, Chain A, domain 3"/>
    <property type="match status" value="1"/>
</dbReference>
<keyword evidence="9 11" id="KW-0408">Iron</keyword>
<protein>
    <recommendedName>
        <fullName evidence="5 11">Nitric oxide synthase oxygenase</fullName>
        <ecNumber evidence="4 11">1.14.14.47</ecNumber>
    </recommendedName>
</protein>
<evidence type="ECO:0000256" key="2">
    <source>
        <dbReference type="ARBA" id="ARBA00002642"/>
    </source>
</evidence>
<dbReference type="InterPro" id="IPR017142">
    <property type="entry name" value="Nitric_oxide_synthase_Oase-su"/>
</dbReference>
<dbReference type="InterPro" id="IPR050607">
    <property type="entry name" value="NOS"/>
</dbReference>
<evidence type="ECO:0000256" key="11">
    <source>
        <dbReference type="PIRNR" id="PIRNR037219"/>
    </source>
</evidence>
<evidence type="ECO:0000259" key="13">
    <source>
        <dbReference type="Pfam" id="PF02898"/>
    </source>
</evidence>
<evidence type="ECO:0000256" key="12">
    <source>
        <dbReference type="PIRSR" id="PIRSR037219-1"/>
    </source>
</evidence>
<comment type="subunit">
    <text evidence="11">Homodimer.</text>
</comment>
<feature type="binding site" description="axial binding residue" evidence="12">
    <location>
        <position position="63"/>
    </location>
    <ligand>
        <name>heme</name>
        <dbReference type="ChEBI" id="CHEBI:30413"/>
    </ligand>
    <ligandPart>
        <name>Fe</name>
        <dbReference type="ChEBI" id="CHEBI:18248"/>
    </ligandPart>
</feature>
<evidence type="ECO:0000313" key="14">
    <source>
        <dbReference type="EMBL" id="QKS70539.1"/>
    </source>
</evidence>